<comment type="caution">
    <text evidence="1">The sequence shown here is derived from an EMBL/GenBank/DDBJ whole genome shotgun (WGS) entry which is preliminary data.</text>
</comment>
<protein>
    <recommendedName>
        <fullName evidence="3">TonB C-terminal domain-containing protein</fullName>
    </recommendedName>
</protein>
<accession>A0ABV1RGD8</accession>
<dbReference type="RefSeq" id="WP_350401533.1">
    <property type="nucleotide sequence ID" value="NZ_JBELOE010000185.1"/>
</dbReference>
<dbReference type="Gene3D" id="3.30.1150.10">
    <property type="match status" value="1"/>
</dbReference>
<organism evidence="1 2">
    <name type="scientific">Catenovulum sediminis</name>
    <dbReference type="NCBI Taxonomy" id="1740262"/>
    <lineage>
        <taxon>Bacteria</taxon>
        <taxon>Pseudomonadati</taxon>
        <taxon>Pseudomonadota</taxon>
        <taxon>Gammaproteobacteria</taxon>
        <taxon>Alteromonadales</taxon>
        <taxon>Alteromonadaceae</taxon>
        <taxon>Catenovulum</taxon>
    </lineage>
</organism>
<dbReference type="Proteomes" id="UP001467690">
    <property type="component" value="Unassembled WGS sequence"/>
</dbReference>
<proteinExistence type="predicted"/>
<sequence length="204" mass="23355">MMKCEQQGNNLPCQLSLKKANSSGLCSINQTKQLHRLPAKQMIHSHKLINRAEAIKPQKTMEERLAYYSENAIKFTSRCTTQDGKQETGNQKIQAVKRVGPKYPKLAEKKRIEGFVTMEFDLKVSDKPTHLSDENIPDILKPLVEEHLSQGVPFNINVIEHYPDHSFDRAAIDALKQWVFKTQSGEKFETKECLTVTLNFIFLP</sequence>
<reference evidence="1 2" key="1">
    <citation type="submission" date="2024-06" db="EMBL/GenBank/DDBJ databases">
        <authorList>
            <person name="Chen R.Y."/>
        </authorList>
    </citation>
    <scope>NUCLEOTIDE SEQUENCE [LARGE SCALE GENOMIC DNA]</scope>
    <source>
        <strain evidence="1 2">D2</strain>
    </source>
</reference>
<dbReference type="EMBL" id="JBELOE010000185">
    <property type="protein sequence ID" value="MER2492003.1"/>
    <property type="molecule type" value="Genomic_DNA"/>
</dbReference>
<name>A0ABV1RGD8_9ALTE</name>
<evidence type="ECO:0000313" key="1">
    <source>
        <dbReference type="EMBL" id="MER2492003.1"/>
    </source>
</evidence>
<keyword evidence="2" id="KW-1185">Reference proteome</keyword>
<evidence type="ECO:0000313" key="2">
    <source>
        <dbReference type="Proteomes" id="UP001467690"/>
    </source>
</evidence>
<evidence type="ECO:0008006" key="3">
    <source>
        <dbReference type="Google" id="ProtNLM"/>
    </source>
</evidence>
<gene>
    <name evidence="1" type="ORF">ABS311_08915</name>
</gene>